<accession>A0A2P6PAS0</accession>
<evidence type="ECO:0000313" key="2">
    <source>
        <dbReference type="Proteomes" id="UP000238479"/>
    </source>
</evidence>
<gene>
    <name evidence="1" type="ORF">RchiOBHm_Chr7g0212581</name>
</gene>
<keyword evidence="2" id="KW-1185">Reference proteome</keyword>
<dbReference type="Gramene" id="PRQ19023">
    <property type="protein sequence ID" value="PRQ19023"/>
    <property type="gene ID" value="RchiOBHm_Chr7g0212581"/>
</dbReference>
<organism evidence="1 2">
    <name type="scientific">Rosa chinensis</name>
    <name type="common">China rose</name>
    <dbReference type="NCBI Taxonomy" id="74649"/>
    <lineage>
        <taxon>Eukaryota</taxon>
        <taxon>Viridiplantae</taxon>
        <taxon>Streptophyta</taxon>
        <taxon>Embryophyta</taxon>
        <taxon>Tracheophyta</taxon>
        <taxon>Spermatophyta</taxon>
        <taxon>Magnoliopsida</taxon>
        <taxon>eudicotyledons</taxon>
        <taxon>Gunneridae</taxon>
        <taxon>Pentapetalae</taxon>
        <taxon>rosids</taxon>
        <taxon>fabids</taxon>
        <taxon>Rosales</taxon>
        <taxon>Rosaceae</taxon>
        <taxon>Rosoideae</taxon>
        <taxon>Rosoideae incertae sedis</taxon>
        <taxon>Rosa</taxon>
    </lineage>
</organism>
<dbReference type="EMBL" id="PDCK01000045">
    <property type="protein sequence ID" value="PRQ19023.1"/>
    <property type="molecule type" value="Genomic_DNA"/>
</dbReference>
<evidence type="ECO:0000313" key="1">
    <source>
        <dbReference type="EMBL" id="PRQ19023.1"/>
    </source>
</evidence>
<comment type="caution">
    <text evidence="1">The sequence shown here is derived from an EMBL/GenBank/DDBJ whole genome shotgun (WGS) entry which is preliminary data.</text>
</comment>
<reference evidence="1 2" key="1">
    <citation type="journal article" date="2018" name="Nat. Genet.">
        <title>The Rosa genome provides new insights in the design of modern roses.</title>
        <authorList>
            <person name="Bendahmane M."/>
        </authorList>
    </citation>
    <scope>NUCLEOTIDE SEQUENCE [LARGE SCALE GENOMIC DNA]</scope>
    <source>
        <strain evidence="2">cv. Old Blush</strain>
    </source>
</reference>
<sequence length="65" mass="7541">MVILVTNVCETYHQTHGVRGHSTALLTRMKGQQRMKDAPGSVRHSGDDIRYETSELPRRWKMEDE</sequence>
<name>A0A2P6PAS0_ROSCH</name>
<dbReference type="AlphaFoldDB" id="A0A2P6PAS0"/>
<proteinExistence type="predicted"/>
<dbReference type="Proteomes" id="UP000238479">
    <property type="component" value="Chromosome 7"/>
</dbReference>
<protein>
    <submittedName>
        <fullName evidence="1">Uncharacterized protein</fullName>
    </submittedName>
</protein>